<evidence type="ECO:0000313" key="12">
    <source>
        <dbReference type="Proteomes" id="UP000000673"/>
    </source>
</evidence>
<keyword evidence="2" id="KW-0964">Secreted</keyword>
<dbReference type="PANTHER" id="PTHR24258">
    <property type="entry name" value="SERINE PROTEASE-RELATED"/>
    <property type="match status" value="1"/>
</dbReference>
<dbReference type="VEuPathDB" id="VectorBase:ADAC002119"/>
<evidence type="ECO:0000259" key="9">
    <source>
        <dbReference type="PROSITE" id="PS50240"/>
    </source>
</evidence>
<comment type="similarity">
    <text evidence="4">Belongs to the peptidase S1 family. CLIP subfamily.</text>
</comment>
<dbReference type="FunCoup" id="W5JNY6">
    <property type="interactions" value="3"/>
</dbReference>
<dbReference type="PROSITE" id="PS00134">
    <property type="entry name" value="TRYPSIN_HIS"/>
    <property type="match status" value="1"/>
</dbReference>
<dbReference type="InterPro" id="IPR009003">
    <property type="entry name" value="Peptidase_S1_PA"/>
</dbReference>
<feature type="region of interest" description="Disordered" evidence="7">
    <location>
        <begin position="539"/>
        <end position="568"/>
    </location>
</feature>
<keyword evidence="8" id="KW-1133">Transmembrane helix</keyword>
<sequence length="1562" mass="168567">MALMRLDEGSVMQPFSGRAGVTHTDTDRQALGGRDLISTATTTAVTTVTTTTPPPEVRLGEGSFRHRRKMRRLITSAAAAGLLLLALAVSTTNAADEWGWLPLDESLIGEEKVREKRQNIGVLPAEQQQNATEVGDEDILNFLLDSGRQGRSLEGFDEVYADPSVQDALQNADDAQARNIIKDKLCSLGLMQCEGGEAIEGKRPYYPIYAQQQQPPRRPPPRGPPLPPQQYAQRPPVPPPQGPPRPQQHQGPYGPPKPMPVPQHKIGYAGPQQRPPFVGGPSGSFQTGPSYASAYPSKPLGPIYESDTPPFEFEPIGDKIFEGPTYSKPGIVLNEGTLVKPVEQHIHHHYHHIDGASDSKTVVVNNPIPIDSSLLSGSAVVGGGSSGLYSANGGVYGAGSGSAGGFSPLAGAEFDYKELKGVNNNGGFGQSATYAAQSKPVFEGASGFGQQGVKQSLYNQGPAQFGSTGSGSNTLYSGEVSGAYQSTGNGGFHSSNPALYKKELNVKGPASSNGLGSYTGQNAAYSKYNQYSNGQYSSNGGQQFGANGGQQFGSNGGQQFGSNGGQFGSNGGQFGGQYSQFANGNGIEDCVCVPYDQCPAQDVIGRKDDLILPLDPRNLKTDIEAAADEVVITDGNGTMTVVRVPKNATTDSGASDKSAATTVAKKVSKREAAAATPEGKSNEGKANIEPRLGGGHNGGGDKKVVPTFGVSFGLPYPSGYPLNPYGPHPAQNPYFGAIGANGLNLGLINVNPLLSLQVTKDEYGDKVLKPLVNLHVTPTENVVHKLGHLLAAKKQNIYHVFNQHEHYHSHHGYPRPPPVYYPHHPPPPLHHGPGPILSRPPLVGHGHGPELIYTKPPGPIYTGPGPHGFNQPPPFLGGPGFGGAGFGGPGFGGGPPFHPGAGPRPPFFRDASSLTGEAGPEIEYDPSDLSRSNNVTFDRSLATVPTGNFNYQSVYPQNQPNEINQNRAQYGRQYQAYSGQQQGGSANLRAVVVPPTQSIPTQAPGFAEGSDTVSFPNSRRRRRRSTDVEVPKELEGELTSAIEKGEHGSAVDAAIQEKSYSTEKRQAFYGPRPGQQQCSGRQVCCRRPAYRPNLPSQNLGKCGVRNAQGINGRIKNPVYIDGDSEFGEYPWQVAILKKDPKESVYVCGGTLIDNLYIITAAHCVKTYNGFDLRVRLGEWDVNHDVEFYPYIERDVISVQVHPEYYAGTLDNDLAILKMDRPVDLTSAPHIAPACLPDKQTDFSGQRCWTTGWGKDAFGDYGKYQNILKEVDVPIVNHYQCQNQLRQTRLGFSYNLNPGFLCAGGEEGKDACKGDGGGPLVCERNGVWQVVGVVSWGIGCGQANVPGVYVKVAHYLDWINQVLICGRVPGVTERPPSETAMATIKYIGRTTDFRGKTLWEIVGNLKNFGVGRVVVRSMFERYPEPSFMKILKVEALPNEEPYRKVRVTVEKTFRGRKSPHPVQVESVSYKADYRLLSKHEEESYCKLVERQEKIFPREIELPPLLRDFVARETGKPAPMIPIKLKVGRENHYRLANEGERPTVAVTMNIGKPASPSLYANCEL</sequence>
<dbReference type="InterPro" id="IPR018114">
    <property type="entry name" value="TRYPSIN_HIS"/>
</dbReference>
<feature type="transmembrane region" description="Helical" evidence="8">
    <location>
        <begin position="73"/>
        <end position="91"/>
    </location>
</feature>
<dbReference type="FunFam" id="2.40.10.10:FF:000038">
    <property type="entry name" value="Serine protease"/>
    <property type="match status" value="1"/>
</dbReference>
<feature type="compositionally biased region" description="Polar residues" evidence="7">
    <location>
        <begin position="647"/>
        <end position="661"/>
    </location>
</feature>
<feature type="region of interest" description="Disordered" evidence="7">
    <location>
        <begin position="646"/>
        <end position="700"/>
    </location>
</feature>
<dbReference type="eggNOG" id="KOG3627">
    <property type="taxonomic scope" value="Eukaryota"/>
</dbReference>
<gene>
    <name evidence="10" type="ORF">AND_002119</name>
</gene>
<dbReference type="Proteomes" id="UP000000673">
    <property type="component" value="Unassembled WGS sequence"/>
</dbReference>
<feature type="region of interest" description="Disordered" evidence="7">
    <location>
        <begin position="999"/>
        <end position="1030"/>
    </location>
</feature>
<dbReference type="GO" id="GO:0004252">
    <property type="term" value="F:serine-type endopeptidase activity"/>
    <property type="evidence" value="ECO:0007669"/>
    <property type="project" value="InterPro"/>
</dbReference>
<reference evidence="11" key="4">
    <citation type="submission" date="2015-06" db="UniProtKB">
        <authorList>
            <consortium name="EnsemblMetazoa"/>
        </authorList>
    </citation>
    <scope>IDENTIFICATION</scope>
</reference>
<dbReference type="PROSITE" id="PS50240">
    <property type="entry name" value="TRYPSIN_DOM"/>
    <property type="match status" value="1"/>
</dbReference>
<evidence type="ECO:0000256" key="5">
    <source>
        <dbReference type="ARBA" id="ARBA00068096"/>
    </source>
</evidence>
<dbReference type="VEuPathDB" id="VectorBase:ADAR2_001144"/>
<dbReference type="CDD" id="cd00190">
    <property type="entry name" value="Tryp_SPc"/>
    <property type="match status" value="1"/>
</dbReference>
<dbReference type="SUPFAM" id="SSF50494">
    <property type="entry name" value="Trypsin-like serine proteases"/>
    <property type="match status" value="1"/>
</dbReference>
<dbReference type="EnsemblMetazoa" id="ADAC002119-RA">
    <property type="protein sequence ID" value="ADAC002119-PA"/>
    <property type="gene ID" value="ADAC002119"/>
</dbReference>
<keyword evidence="10" id="KW-0378">Hydrolase</keyword>
<accession>W5JNY6</accession>
<evidence type="ECO:0000313" key="11">
    <source>
        <dbReference type="EnsemblMetazoa" id="ADAC002119-PA"/>
    </source>
</evidence>
<dbReference type="GO" id="GO:0003735">
    <property type="term" value="F:structural constituent of ribosome"/>
    <property type="evidence" value="ECO:0007669"/>
    <property type="project" value="InterPro"/>
</dbReference>
<organism evidence="10">
    <name type="scientific">Anopheles darlingi</name>
    <name type="common">Mosquito</name>
    <dbReference type="NCBI Taxonomy" id="43151"/>
    <lineage>
        <taxon>Eukaryota</taxon>
        <taxon>Metazoa</taxon>
        <taxon>Ecdysozoa</taxon>
        <taxon>Arthropoda</taxon>
        <taxon>Hexapoda</taxon>
        <taxon>Insecta</taxon>
        <taxon>Pterygota</taxon>
        <taxon>Neoptera</taxon>
        <taxon>Endopterygota</taxon>
        <taxon>Diptera</taxon>
        <taxon>Nematocera</taxon>
        <taxon>Culicoidea</taxon>
        <taxon>Culicidae</taxon>
        <taxon>Anophelinae</taxon>
        <taxon>Anopheles</taxon>
    </lineage>
</organism>
<evidence type="ECO:0000256" key="8">
    <source>
        <dbReference type="SAM" id="Phobius"/>
    </source>
</evidence>
<keyword evidence="10" id="KW-0645">Protease</keyword>
<dbReference type="InterPro" id="IPR001314">
    <property type="entry name" value="Peptidase_S1A"/>
</dbReference>
<dbReference type="PANTHER" id="PTHR24258:SF142">
    <property type="entry name" value="PEPTIDASE S1 DOMAIN-CONTAINING PROTEIN"/>
    <property type="match status" value="1"/>
</dbReference>
<reference evidence="10" key="2">
    <citation type="submission" date="2010-05" db="EMBL/GenBank/DDBJ databases">
        <authorList>
            <person name="Almeida L.G."/>
            <person name="Nicolas M.F."/>
            <person name="Souza R.C."/>
            <person name="Vasconcelos A.T.R."/>
        </authorList>
    </citation>
    <scope>NUCLEOTIDE SEQUENCE</scope>
</reference>
<reference evidence="10 12" key="1">
    <citation type="journal article" date="2010" name="BMC Genomics">
        <title>Combination of measures distinguishes pre-miRNAs from other stem-loops in the genome of the newly sequenced Anopheles darlingi.</title>
        <authorList>
            <person name="Mendes N.D."/>
            <person name="Freitas A.T."/>
            <person name="Vasconcelos A.T."/>
            <person name="Sagot M.F."/>
        </authorList>
    </citation>
    <scope>NUCLEOTIDE SEQUENCE</scope>
</reference>
<dbReference type="SMART" id="SM00020">
    <property type="entry name" value="Tryp_SPc"/>
    <property type="match status" value="1"/>
</dbReference>
<keyword evidence="3" id="KW-1015">Disulfide bond</keyword>
<name>W5JNY6_ANODA</name>
<evidence type="ECO:0000256" key="6">
    <source>
        <dbReference type="ARBA" id="ARBA00076468"/>
    </source>
</evidence>
<feature type="compositionally biased region" description="Gly residues" evidence="7">
    <location>
        <begin position="542"/>
        <end position="568"/>
    </location>
</feature>
<dbReference type="STRING" id="43151.W5JNY6"/>
<dbReference type="EMBL" id="ADMH02000528">
    <property type="protein sequence ID" value="ETN66097.1"/>
    <property type="molecule type" value="Genomic_DNA"/>
</dbReference>
<proteinExistence type="inferred from homology"/>
<feature type="compositionally biased region" description="Pro residues" evidence="7">
    <location>
        <begin position="235"/>
        <end position="246"/>
    </location>
</feature>
<dbReference type="Gene3D" id="2.40.10.10">
    <property type="entry name" value="Trypsin-like serine proteases"/>
    <property type="match status" value="1"/>
</dbReference>
<protein>
    <recommendedName>
        <fullName evidence="5">Phenoloxidase-activating factor 2</fullName>
    </recommendedName>
    <alternativeName>
        <fullName evidence="6">Prophenoloxidase-activating factor II</fullName>
    </alternativeName>
</protein>
<evidence type="ECO:0000313" key="10">
    <source>
        <dbReference type="EMBL" id="ETN66097.1"/>
    </source>
</evidence>
<keyword evidence="8" id="KW-0812">Transmembrane</keyword>
<feature type="region of interest" description="Disordered" evidence="7">
    <location>
        <begin position="211"/>
        <end position="298"/>
    </location>
</feature>
<evidence type="ECO:0000256" key="1">
    <source>
        <dbReference type="ARBA" id="ARBA00004613"/>
    </source>
</evidence>
<evidence type="ECO:0000256" key="3">
    <source>
        <dbReference type="ARBA" id="ARBA00023157"/>
    </source>
</evidence>
<evidence type="ECO:0000256" key="7">
    <source>
        <dbReference type="SAM" id="MobiDB-lite"/>
    </source>
</evidence>
<feature type="domain" description="Peptidase S1" evidence="9">
    <location>
        <begin position="1119"/>
        <end position="1363"/>
    </location>
</feature>
<dbReference type="GO" id="GO:0006508">
    <property type="term" value="P:proteolysis"/>
    <property type="evidence" value="ECO:0007669"/>
    <property type="project" value="UniProtKB-KW"/>
</dbReference>
<dbReference type="GO" id="GO:0005576">
    <property type="term" value="C:extracellular region"/>
    <property type="evidence" value="ECO:0007669"/>
    <property type="project" value="UniProtKB-SubCell"/>
</dbReference>
<dbReference type="PRINTS" id="PR00722">
    <property type="entry name" value="CHYMOTRYPSIN"/>
</dbReference>
<dbReference type="InterPro" id="IPR032053">
    <property type="entry name" value="Ribosomal_mS34"/>
</dbReference>
<comment type="subcellular location">
    <subcellularLocation>
        <location evidence="1">Secreted</location>
    </subcellularLocation>
</comment>
<keyword evidence="12" id="KW-1185">Reference proteome</keyword>
<dbReference type="HOGENOM" id="CLU_003791_0_0_1"/>
<dbReference type="MEROPS" id="S01.960"/>
<evidence type="ECO:0000256" key="4">
    <source>
        <dbReference type="ARBA" id="ARBA00024195"/>
    </source>
</evidence>
<evidence type="ECO:0000256" key="2">
    <source>
        <dbReference type="ARBA" id="ARBA00022525"/>
    </source>
</evidence>
<keyword evidence="8" id="KW-0472">Membrane</keyword>
<dbReference type="InterPro" id="IPR043504">
    <property type="entry name" value="Peptidase_S1_PA_chymotrypsin"/>
</dbReference>
<dbReference type="InterPro" id="IPR001254">
    <property type="entry name" value="Trypsin_dom"/>
</dbReference>
<dbReference type="Pfam" id="PF00089">
    <property type="entry name" value="Trypsin"/>
    <property type="match status" value="1"/>
</dbReference>
<feature type="compositionally biased region" description="Pro residues" evidence="7">
    <location>
        <begin position="216"/>
        <end position="228"/>
    </location>
</feature>
<dbReference type="GO" id="GO:0005739">
    <property type="term" value="C:mitochondrion"/>
    <property type="evidence" value="ECO:0007669"/>
    <property type="project" value="InterPro"/>
</dbReference>
<dbReference type="Pfam" id="PF16053">
    <property type="entry name" value="MRP-S34"/>
    <property type="match status" value="1"/>
</dbReference>
<reference evidence="10" key="3">
    <citation type="journal article" date="2013" name="Nucleic Acids Res.">
        <title>The genome of Anopheles darlingi, the main neotropical malaria vector.</title>
        <authorList>
            <person name="Marinotti O."/>
            <person name="Cerqueira G.C."/>
            <person name="de Almeida L.G."/>
            <person name="Ferro M.I."/>
            <person name="Loreto E.L."/>
            <person name="Zaha A."/>
            <person name="Teixeira S.M."/>
            <person name="Wespiser A.R."/>
            <person name="Almeida E Silva A."/>
            <person name="Schlindwein A.D."/>
            <person name="Pacheco A.C."/>
            <person name="Silva A.L."/>
            <person name="Graveley B.R."/>
            <person name="Walenz B.P."/>
            <person name="Lima Bde A."/>
            <person name="Ribeiro C.A."/>
            <person name="Nunes-Silva C.G."/>
            <person name="de Carvalho C.R."/>
            <person name="Soares C.M."/>
            <person name="de Menezes C.B."/>
            <person name="Matiolli C."/>
            <person name="Caffrey D."/>
            <person name="Araujo D.A."/>
            <person name="de Oliveira D.M."/>
            <person name="Golenbock D."/>
            <person name="Grisard E.C."/>
            <person name="Fantinatti-Garboggini F."/>
            <person name="de Carvalho F.M."/>
            <person name="Barcellos F.G."/>
            <person name="Prosdocimi F."/>
            <person name="May G."/>
            <person name="Azevedo Junior G.M."/>
            <person name="Guimaraes G.M."/>
            <person name="Goldman G.H."/>
            <person name="Padilha I.Q."/>
            <person name="Batista Jda S."/>
            <person name="Ferro J.A."/>
            <person name="Ribeiro J.M."/>
            <person name="Fietto J.L."/>
            <person name="Dabbas K.M."/>
            <person name="Cerdeira L."/>
            <person name="Agnez-Lima L.F."/>
            <person name="Brocchi M."/>
            <person name="de Carvalho M.O."/>
            <person name="Teixeira Mde M."/>
            <person name="Diniz Maia Mde M."/>
            <person name="Goldman M.H."/>
            <person name="Cruz Schneider M.P."/>
            <person name="Felipe M.S."/>
            <person name="Hungria M."/>
            <person name="Nicolas M.F."/>
            <person name="Pereira M."/>
            <person name="Montes M.A."/>
            <person name="Cantao M.E."/>
            <person name="Vincentz M."/>
            <person name="Rafael M.S."/>
            <person name="Silverman N."/>
            <person name="Stoco P.H."/>
            <person name="Souza R.C."/>
            <person name="Vicentini R."/>
            <person name="Gazzinelli R.T."/>
            <person name="Neves Rde O."/>
            <person name="Silva R."/>
            <person name="Astolfi-Filho S."/>
            <person name="Maciel T.E."/>
            <person name="Urmenyi T.P."/>
            <person name="Tadei W.P."/>
            <person name="Camargo E.P."/>
            <person name="de Vasconcelos A.T."/>
        </authorList>
    </citation>
    <scope>NUCLEOTIDE SEQUENCE</scope>
</reference>